<dbReference type="Proteomes" id="UP001157502">
    <property type="component" value="Chromosome 10"/>
</dbReference>
<evidence type="ECO:0000313" key="2">
    <source>
        <dbReference type="Proteomes" id="UP001157502"/>
    </source>
</evidence>
<sequence length="76" mass="8573">MLAAISDPSSWVFVSGKINMIQCEEKVGQAAGHEVQKRQADEMVYWQDSRQCAARGANHEAQNTTVSFHCTFKHIY</sequence>
<accession>A0ACC2GRI2</accession>
<gene>
    <name evidence="1" type="ORF">DPEC_G00126130</name>
</gene>
<evidence type="ECO:0000313" key="1">
    <source>
        <dbReference type="EMBL" id="KAJ8006228.1"/>
    </source>
</evidence>
<dbReference type="EMBL" id="CM055737">
    <property type="protein sequence ID" value="KAJ8006228.1"/>
    <property type="molecule type" value="Genomic_DNA"/>
</dbReference>
<proteinExistence type="predicted"/>
<protein>
    <submittedName>
        <fullName evidence="1">Uncharacterized protein</fullName>
    </submittedName>
</protein>
<organism evidence="1 2">
    <name type="scientific">Dallia pectoralis</name>
    <name type="common">Alaska blackfish</name>
    <dbReference type="NCBI Taxonomy" id="75939"/>
    <lineage>
        <taxon>Eukaryota</taxon>
        <taxon>Metazoa</taxon>
        <taxon>Chordata</taxon>
        <taxon>Craniata</taxon>
        <taxon>Vertebrata</taxon>
        <taxon>Euteleostomi</taxon>
        <taxon>Actinopterygii</taxon>
        <taxon>Neopterygii</taxon>
        <taxon>Teleostei</taxon>
        <taxon>Protacanthopterygii</taxon>
        <taxon>Esociformes</taxon>
        <taxon>Umbridae</taxon>
        <taxon>Dallia</taxon>
    </lineage>
</organism>
<name>A0ACC2GRI2_DALPE</name>
<reference evidence="1" key="1">
    <citation type="submission" date="2021-05" db="EMBL/GenBank/DDBJ databases">
        <authorList>
            <person name="Pan Q."/>
            <person name="Jouanno E."/>
            <person name="Zahm M."/>
            <person name="Klopp C."/>
            <person name="Cabau C."/>
            <person name="Louis A."/>
            <person name="Berthelot C."/>
            <person name="Parey E."/>
            <person name="Roest Crollius H."/>
            <person name="Montfort J."/>
            <person name="Robinson-Rechavi M."/>
            <person name="Bouchez O."/>
            <person name="Lampietro C."/>
            <person name="Lopez Roques C."/>
            <person name="Donnadieu C."/>
            <person name="Postlethwait J."/>
            <person name="Bobe J."/>
            <person name="Dillon D."/>
            <person name="Chandos A."/>
            <person name="von Hippel F."/>
            <person name="Guiguen Y."/>
        </authorList>
    </citation>
    <scope>NUCLEOTIDE SEQUENCE</scope>
    <source>
        <strain evidence="1">YG-Jan2019</strain>
    </source>
</reference>
<comment type="caution">
    <text evidence="1">The sequence shown here is derived from an EMBL/GenBank/DDBJ whole genome shotgun (WGS) entry which is preliminary data.</text>
</comment>
<keyword evidence="2" id="KW-1185">Reference proteome</keyword>